<organism evidence="3">
    <name type="scientific">Anopheles atroparvus</name>
    <name type="common">European mosquito</name>
    <dbReference type="NCBI Taxonomy" id="41427"/>
    <lineage>
        <taxon>Eukaryota</taxon>
        <taxon>Metazoa</taxon>
        <taxon>Ecdysozoa</taxon>
        <taxon>Arthropoda</taxon>
        <taxon>Hexapoda</taxon>
        <taxon>Insecta</taxon>
        <taxon>Pterygota</taxon>
        <taxon>Neoptera</taxon>
        <taxon>Endopterygota</taxon>
        <taxon>Diptera</taxon>
        <taxon>Nematocera</taxon>
        <taxon>Culicoidea</taxon>
        <taxon>Culicidae</taxon>
        <taxon>Anophelinae</taxon>
        <taxon>Anopheles</taxon>
    </lineage>
</organism>
<feature type="compositionally biased region" description="Basic and acidic residues" evidence="1">
    <location>
        <begin position="87"/>
        <end position="98"/>
    </location>
</feature>
<keyword evidence="2" id="KW-0472">Membrane</keyword>
<feature type="transmembrane region" description="Helical" evidence="2">
    <location>
        <begin position="39"/>
        <end position="62"/>
    </location>
</feature>
<name>A0A182J401_ANOAO</name>
<evidence type="ECO:0000256" key="2">
    <source>
        <dbReference type="SAM" id="Phobius"/>
    </source>
</evidence>
<evidence type="ECO:0000313" key="3">
    <source>
        <dbReference type="EnsemblMetazoa" id="AATE010908-PA.1"/>
    </source>
</evidence>
<keyword evidence="2" id="KW-1133">Transmembrane helix</keyword>
<reference evidence="3" key="1">
    <citation type="submission" date="2022-08" db="UniProtKB">
        <authorList>
            <consortium name="EnsemblMetazoa"/>
        </authorList>
    </citation>
    <scope>IDENTIFICATION</scope>
    <source>
        <strain evidence="3">EBRO</strain>
    </source>
</reference>
<dbReference type="EnsemblMetazoa" id="AATE010908-RA">
    <property type="protein sequence ID" value="AATE010908-PA.1"/>
    <property type="gene ID" value="AATE010908"/>
</dbReference>
<dbReference type="VEuPathDB" id="VectorBase:AATE010908"/>
<dbReference type="AlphaFoldDB" id="A0A182J401"/>
<sequence>MSPVWALIRIQSVVLMFPTLLQSSQESRDTGGIFWHRHLHLGSVLRLLLLLLLLIVVVPVGINAGRGGDLRGAHHVGSSPRQNAGDGEGHLRDDERLTGDGSERLQADRASDAHGGQEGGDQVAVVLVLLVAARSLRLAHVEAHDVGAQELLHLVQQRTVDGAQAAQGTGVAQQRHGHVVGLLLLHQGDSVEQWNGLLEGKGTFCSTLSSPPLGSDLAAPRTPALAQRAVAMTEASVRHFSIVLWLYIFLRLRFSVAADELLMVALSEKGLVRYFFAFCADGRRGET</sequence>
<feature type="region of interest" description="Disordered" evidence="1">
    <location>
        <begin position="73"/>
        <end position="98"/>
    </location>
</feature>
<evidence type="ECO:0000256" key="1">
    <source>
        <dbReference type="SAM" id="MobiDB-lite"/>
    </source>
</evidence>
<protein>
    <submittedName>
        <fullName evidence="3">Uncharacterized protein</fullName>
    </submittedName>
</protein>
<accession>A0A182J401</accession>
<proteinExistence type="predicted"/>
<keyword evidence="2" id="KW-0812">Transmembrane</keyword>